<evidence type="ECO:0000256" key="3">
    <source>
        <dbReference type="ARBA" id="ARBA00022452"/>
    </source>
</evidence>
<dbReference type="GO" id="GO:0009279">
    <property type="term" value="C:cell outer membrane"/>
    <property type="evidence" value="ECO:0007669"/>
    <property type="project" value="UniProtKB-SubCell"/>
</dbReference>
<evidence type="ECO:0000256" key="5">
    <source>
        <dbReference type="ARBA" id="ARBA00022729"/>
    </source>
</evidence>
<evidence type="ECO:0000259" key="14">
    <source>
        <dbReference type="Pfam" id="PF07715"/>
    </source>
</evidence>
<dbReference type="InterPro" id="IPR037066">
    <property type="entry name" value="Plug_dom_sf"/>
</dbReference>
<protein>
    <recommendedName>
        <fullName evidence="17">TonB-dependent receptor</fullName>
    </recommendedName>
</protein>
<keyword evidence="4 10" id="KW-0812">Transmembrane</keyword>
<dbReference type="InterPro" id="IPR039426">
    <property type="entry name" value="TonB-dep_rcpt-like"/>
</dbReference>
<dbReference type="PROSITE" id="PS52016">
    <property type="entry name" value="TONB_DEPENDENT_REC_3"/>
    <property type="match status" value="1"/>
</dbReference>
<dbReference type="OrthoDB" id="9762903at2"/>
<keyword evidence="5 12" id="KW-0732">Signal</keyword>
<dbReference type="PANTHER" id="PTHR30069">
    <property type="entry name" value="TONB-DEPENDENT OUTER MEMBRANE RECEPTOR"/>
    <property type="match status" value="1"/>
</dbReference>
<dbReference type="SUPFAM" id="SSF56935">
    <property type="entry name" value="Porins"/>
    <property type="match status" value="1"/>
</dbReference>
<dbReference type="AlphaFoldDB" id="K0XMV7"/>
<evidence type="ECO:0000256" key="12">
    <source>
        <dbReference type="SAM" id="SignalP"/>
    </source>
</evidence>
<dbReference type="Gene3D" id="2.170.130.10">
    <property type="entry name" value="TonB-dependent receptor, plug domain"/>
    <property type="match status" value="1"/>
</dbReference>
<dbReference type="InterPro" id="IPR000531">
    <property type="entry name" value="Beta-barrel_TonB"/>
</dbReference>
<keyword evidence="8" id="KW-0675">Receptor</keyword>
<reference evidence="15 16" key="1">
    <citation type="submission" date="2012-08" db="EMBL/GenBank/DDBJ databases">
        <title>The Genome Sequence of Barnesiella intestinihominis YIT 11860.</title>
        <authorList>
            <consortium name="The Broad Institute Genome Sequencing Platform"/>
            <person name="Earl A."/>
            <person name="Ward D."/>
            <person name="Feldgarden M."/>
            <person name="Gevers D."/>
            <person name="Morotomi M."/>
            <person name="Walker B."/>
            <person name="Young S.K."/>
            <person name="Zeng Q."/>
            <person name="Gargeya S."/>
            <person name="Fitzgerald M."/>
            <person name="Haas B."/>
            <person name="Abouelleil A."/>
            <person name="Alvarado L."/>
            <person name="Arachchi H.M."/>
            <person name="Berlin A.M."/>
            <person name="Chapman S.B."/>
            <person name="Goldberg J."/>
            <person name="Griggs A."/>
            <person name="Gujja S."/>
            <person name="Hansen M."/>
            <person name="Howarth C."/>
            <person name="Imamovic A."/>
            <person name="Larimer J."/>
            <person name="McCowen C."/>
            <person name="Montmayeur A."/>
            <person name="Murphy C."/>
            <person name="Neiman D."/>
            <person name="Pearson M."/>
            <person name="Priest M."/>
            <person name="Roberts A."/>
            <person name="Saif S."/>
            <person name="Shea T."/>
            <person name="Sisk P."/>
            <person name="Sykes S."/>
            <person name="Wortman J."/>
            <person name="Nusbaum C."/>
            <person name="Birren B."/>
        </authorList>
    </citation>
    <scope>NUCLEOTIDE SEQUENCE [LARGE SCALE GENOMIC DNA]</scope>
    <source>
        <strain evidence="15 16">YIT 11860</strain>
    </source>
</reference>
<accession>K0XMV7</accession>
<comment type="caution">
    <text evidence="15">The sequence shown here is derived from an EMBL/GenBank/DDBJ whole genome shotgun (WGS) entry which is preliminary data.</text>
</comment>
<evidence type="ECO:0000313" key="16">
    <source>
        <dbReference type="Proteomes" id="UP000006044"/>
    </source>
</evidence>
<evidence type="ECO:0000256" key="8">
    <source>
        <dbReference type="ARBA" id="ARBA00023170"/>
    </source>
</evidence>
<dbReference type="InterPro" id="IPR036942">
    <property type="entry name" value="Beta-barrel_TonB_sf"/>
</dbReference>
<dbReference type="Gene3D" id="2.40.170.20">
    <property type="entry name" value="TonB-dependent receptor, beta-barrel domain"/>
    <property type="match status" value="1"/>
</dbReference>
<keyword evidence="7 10" id="KW-0472">Membrane</keyword>
<evidence type="ECO:0000259" key="13">
    <source>
        <dbReference type="Pfam" id="PF00593"/>
    </source>
</evidence>
<feature type="signal peptide" evidence="12">
    <location>
        <begin position="1"/>
        <end position="24"/>
    </location>
</feature>
<dbReference type="PATRIC" id="fig|742726.3.peg.964"/>
<dbReference type="PANTHER" id="PTHR30069:SF29">
    <property type="entry name" value="HEMOGLOBIN AND HEMOGLOBIN-HAPTOGLOBIN-BINDING PROTEIN 1-RELATED"/>
    <property type="match status" value="1"/>
</dbReference>
<dbReference type="HOGENOM" id="CLU_026226_0_0_10"/>
<evidence type="ECO:0000256" key="2">
    <source>
        <dbReference type="ARBA" id="ARBA00022448"/>
    </source>
</evidence>
<dbReference type="Pfam" id="PF00593">
    <property type="entry name" value="TonB_dep_Rec_b-barrel"/>
    <property type="match status" value="1"/>
</dbReference>
<keyword evidence="16" id="KW-1185">Reference proteome</keyword>
<dbReference type="GeneID" id="77848208"/>
<dbReference type="EMBL" id="ADLE01000007">
    <property type="protein sequence ID" value="EJZ65170.1"/>
    <property type="molecule type" value="Genomic_DNA"/>
</dbReference>
<evidence type="ECO:0000256" key="1">
    <source>
        <dbReference type="ARBA" id="ARBA00004571"/>
    </source>
</evidence>
<gene>
    <name evidence="15" type="ORF">HMPREF9448_00901</name>
</gene>
<evidence type="ECO:0008006" key="17">
    <source>
        <dbReference type="Google" id="ProtNLM"/>
    </source>
</evidence>
<feature type="domain" description="TonB-dependent receptor-like beta-barrel" evidence="13">
    <location>
        <begin position="235"/>
        <end position="640"/>
    </location>
</feature>
<comment type="similarity">
    <text evidence="10 11">Belongs to the TonB-dependent receptor family.</text>
</comment>
<feature type="chain" id="PRO_5003844219" description="TonB-dependent receptor" evidence="12">
    <location>
        <begin position="25"/>
        <end position="666"/>
    </location>
</feature>
<dbReference type="GO" id="GO:0015344">
    <property type="term" value="F:siderophore uptake transmembrane transporter activity"/>
    <property type="evidence" value="ECO:0007669"/>
    <property type="project" value="TreeGrafter"/>
</dbReference>
<name>K0XMV7_9BACT</name>
<sequence>MKTFYRCVWGMMVSLLCGVGQANADSSSLDSIQTLGEVMVTANRYNEVIPSQKLTGKELKALNSFSVADAIRYFSGLQIKDYGGVGGLKTVNIRSMGTNHMGVYYNGIQLGNAQNGQVDLGKFSLENIEEISLYNGQKSEIFQSAREFGSAGSIYLTTRRPKFKPGEKSHLKASVKAGSFDLLNPSVLFEYKLSETVSMTFNSEWINSSGKYKFRYRRVTPSGETAYDTTATRKNGDIDAVRFEGGLQGYLPNGYWKAYVYHYSSERGIPGAIVNNVWRNGERLWDRNSFVQGVYQQDITRKYGIKVNAKYAFDYTHYMNNDDKLMRVDNQYKQREVYVSVANKYSIFRNWDVSVAYDMQWNGLSEYMSADRYTHWISAATAFSLADRLKMQASVLATLVDEKASGQVKAPNKSKVTPAVFLSYQPFKKYNWVFRAFYKQIYRMPTFNDLYYADMGNSVLKPESATQYNVGFTYAVAPKTGFLSGFHAGADVYYNLVSDKIIAYPKGQQFRWTMLNLGKVDIRGVDVQATATFRLPYEISLMTKVQYTYQEAIDITSPRDNYYRDQIPYIPWHSGSAILNLSYDDWSLNYSFVYVGERYNQQENIEYNYVQPWYTSDISLVKSFRIKSVNLKVTAEVNNVFDQAYDVVLNYPMPMRNYRFGIAIEL</sequence>
<evidence type="ECO:0000256" key="7">
    <source>
        <dbReference type="ARBA" id="ARBA00023136"/>
    </source>
</evidence>
<dbReference type="Pfam" id="PF07715">
    <property type="entry name" value="Plug"/>
    <property type="match status" value="1"/>
</dbReference>
<evidence type="ECO:0000313" key="15">
    <source>
        <dbReference type="EMBL" id="EJZ65170.1"/>
    </source>
</evidence>
<dbReference type="STRING" id="742726.HMPREF9448_00901"/>
<evidence type="ECO:0000256" key="4">
    <source>
        <dbReference type="ARBA" id="ARBA00022692"/>
    </source>
</evidence>
<evidence type="ECO:0000256" key="10">
    <source>
        <dbReference type="PROSITE-ProRule" id="PRU01360"/>
    </source>
</evidence>
<dbReference type="eggNOG" id="COG4206">
    <property type="taxonomic scope" value="Bacteria"/>
</dbReference>
<organism evidence="15 16">
    <name type="scientific">Barnesiella intestinihominis YIT 11860</name>
    <dbReference type="NCBI Taxonomy" id="742726"/>
    <lineage>
        <taxon>Bacteria</taxon>
        <taxon>Pseudomonadati</taxon>
        <taxon>Bacteroidota</taxon>
        <taxon>Bacteroidia</taxon>
        <taxon>Bacteroidales</taxon>
        <taxon>Barnesiellaceae</taxon>
        <taxon>Barnesiella</taxon>
    </lineage>
</organism>
<dbReference type="GO" id="GO:0044718">
    <property type="term" value="P:siderophore transmembrane transport"/>
    <property type="evidence" value="ECO:0007669"/>
    <property type="project" value="TreeGrafter"/>
</dbReference>
<keyword evidence="9 10" id="KW-0998">Cell outer membrane</keyword>
<feature type="domain" description="TonB-dependent receptor plug" evidence="14">
    <location>
        <begin position="51"/>
        <end position="143"/>
    </location>
</feature>
<keyword evidence="3 10" id="KW-1134">Transmembrane beta strand</keyword>
<comment type="subcellular location">
    <subcellularLocation>
        <location evidence="1 10">Cell outer membrane</location>
        <topology evidence="1 10">Multi-pass membrane protein</topology>
    </subcellularLocation>
</comment>
<keyword evidence="6 11" id="KW-0798">TonB box</keyword>
<dbReference type="RefSeq" id="WP_008861394.1">
    <property type="nucleotide sequence ID" value="NZ_CAXSNY010000005.1"/>
</dbReference>
<proteinExistence type="inferred from homology"/>
<keyword evidence="2 10" id="KW-0813">Transport</keyword>
<evidence type="ECO:0000256" key="11">
    <source>
        <dbReference type="RuleBase" id="RU003357"/>
    </source>
</evidence>
<evidence type="ECO:0000256" key="9">
    <source>
        <dbReference type="ARBA" id="ARBA00023237"/>
    </source>
</evidence>
<evidence type="ECO:0000256" key="6">
    <source>
        <dbReference type="ARBA" id="ARBA00023077"/>
    </source>
</evidence>
<dbReference type="Proteomes" id="UP000006044">
    <property type="component" value="Unassembled WGS sequence"/>
</dbReference>
<dbReference type="InterPro" id="IPR012910">
    <property type="entry name" value="Plug_dom"/>
</dbReference>